<comment type="caution">
    <text evidence="11">The sequence shown here is derived from an EMBL/GenBank/DDBJ whole genome shotgun (WGS) entry which is preliminary data.</text>
</comment>
<sequence length="327" mass="36100">MPKFDTLLTPPGAVAGRPGFHGRLPYTQALLAKAGHDQFMLISNSHIVLPDRSVMSSQPGGGSALELPVREFAAALRGLEGVEVGHFLIYLDAALAALPLHQAASVEADILPVLAVDQVQLEALALPPGYALIPLRTALFQLDRAEHRLFNRLVQWSHWVLQTRYCEQCGGRLENAEKELALFCRSCVRPVYPRVAPCMIAAVYRPGELLLAQNVALKSRGLYSCVAGFVDPGESVEMTVHREVREETGVLLKSIRYIESEAWPFPHQLMLGFLAEYDSGEIVPEPGEIEDAQWFSIDDLPPIPPTLTISGRLIRLAVDELREQGRR</sequence>
<comment type="similarity">
    <text evidence="3">Belongs to the Nudix hydrolase family. NudC subfamily.</text>
</comment>
<keyword evidence="7" id="KW-0460">Magnesium</keyword>
<keyword evidence="12" id="KW-1185">Reference proteome</keyword>
<keyword evidence="6" id="KW-0378">Hydrolase</keyword>
<evidence type="ECO:0000256" key="2">
    <source>
        <dbReference type="ARBA" id="ARBA00001947"/>
    </source>
</evidence>
<keyword evidence="5" id="KW-0479">Metal-binding</keyword>
<accession>A0ABP7NQC7</accession>
<name>A0ABP7NQC7_9GAMM</name>
<dbReference type="EMBL" id="BAABBO010000001">
    <property type="protein sequence ID" value="GAA3951974.1"/>
    <property type="molecule type" value="Genomic_DNA"/>
</dbReference>
<evidence type="ECO:0000256" key="9">
    <source>
        <dbReference type="ARBA" id="ARBA00023679"/>
    </source>
</evidence>
<dbReference type="Pfam" id="PF00293">
    <property type="entry name" value="NUDIX"/>
    <property type="match status" value="1"/>
</dbReference>
<comment type="cofactor">
    <cofactor evidence="1">
        <name>Mg(2+)</name>
        <dbReference type="ChEBI" id="CHEBI:18420"/>
    </cofactor>
</comment>
<dbReference type="PROSITE" id="PS51462">
    <property type="entry name" value="NUDIX"/>
    <property type="match status" value="1"/>
</dbReference>
<comment type="catalytic activity">
    <reaction evidence="9">
        <text>a 5'-end NAD(+)-phospho-ribonucleoside in mRNA + H2O = a 5'-end phospho-adenosine-phospho-ribonucleoside in mRNA + beta-nicotinamide D-ribonucleotide + 2 H(+)</text>
        <dbReference type="Rhea" id="RHEA:60876"/>
        <dbReference type="Rhea" id="RHEA-COMP:15698"/>
        <dbReference type="Rhea" id="RHEA-COMP:15719"/>
        <dbReference type="ChEBI" id="CHEBI:14649"/>
        <dbReference type="ChEBI" id="CHEBI:15377"/>
        <dbReference type="ChEBI" id="CHEBI:15378"/>
        <dbReference type="ChEBI" id="CHEBI:144029"/>
        <dbReference type="ChEBI" id="CHEBI:144051"/>
    </reaction>
    <physiologicalReaction direction="left-to-right" evidence="9">
        <dbReference type="Rhea" id="RHEA:60877"/>
    </physiologicalReaction>
</comment>
<dbReference type="Gene3D" id="3.90.79.10">
    <property type="entry name" value="Nucleoside Triphosphate Pyrophosphohydrolase"/>
    <property type="match status" value="1"/>
</dbReference>
<dbReference type="RefSeq" id="WP_344803646.1">
    <property type="nucleotide sequence ID" value="NZ_BAABBO010000001.1"/>
</dbReference>
<comment type="cofactor">
    <cofactor evidence="2">
        <name>Zn(2+)</name>
        <dbReference type="ChEBI" id="CHEBI:29105"/>
    </cofactor>
</comment>
<evidence type="ECO:0000256" key="1">
    <source>
        <dbReference type="ARBA" id="ARBA00001946"/>
    </source>
</evidence>
<dbReference type="InterPro" id="IPR000086">
    <property type="entry name" value="NUDIX_hydrolase_dom"/>
</dbReference>
<evidence type="ECO:0000313" key="12">
    <source>
        <dbReference type="Proteomes" id="UP001501337"/>
    </source>
</evidence>
<evidence type="ECO:0000313" key="11">
    <source>
        <dbReference type="EMBL" id="GAA3951974.1"/>
    </source>
</evidence>
<evidence type="ECO:0000256" key="4">
    <source>
        <dbReference type="ARBA" id="ARBA00012381"/>
    </source>
</evidence>
<dbReference type="Proteomes" id="UP001501337">
    <property type="component" value="Unassembled WGS sequence"/>
</dbReference>
<evidence type="ECO:0000256" key="6">
    <source>
        <dbReference type="ARBA" id="ARBA00022801"/>
    </source>
</evidence>
<dbReference type="InterPro" id="IPR020084">
    <property type="entry name" value="NUDIX_hydrolase_CS"/>
</dbReference>
<proteinExistence type="inferred from homology"/>
<dbReference type="Gene3D" id="3.90.79.20">
    <property type="match status" value="1"/>
</dbReference>
<reference evidence="12" key="1">
    <citation type="journal article" date="2019" name="Int. J. Syst. Evol. Microbiol.">
        <title>The Global Catalogue of Microorganisms (GCM) 10K type strain sequencing project: providing services to taxonomists for standard genome sequencing and annotation.</title>
        <authorList>
            <consortium name="The Broad Institute Genomics Platform"/>
            <consortium name="The Broad Institute Genome Sequencing Center for Infectious Disease"/>
            <person name="Wu L."/>
            <person name="Ma J."/>
        </authorList>
    </citation>
    <scope>NUCLEOTIDE SEQUENCE [LARGE SCALE GENOMIC DNA]</scope>
    <source>
        <strain evidence="12">JCM 17555</strain>
    </source>
</reference>
<evidence type="ECO:0000256" key="5">
    <source>
        <dbReference type="ARBA" id="ARBA00022723"/>
    </source>
</evidence>
<dbReference type="PANTHER" id="PTHR42904:SF6">
    <property type="entry name" value="NAD-CAPPED RNA HYDROLASE NUDT12"/>
    <property type="match status" value="1"/>
</dbReference>
<evidence type="ECO:0000256" key="8">
    <source>
        <dbReference type="ARBA" id="ARBA00023027"/>
    </source>
</evidence>
<keyword evidence="8" id="KW-0520">NAD</keyword>
<dbReference type="InterPro" id="IPR049734">
    <property type="entry name" value="NudC-like_C"/>
</dbReference>
<evidence type="ECO:0000256" key="3">
    <source>
        <dbReference type="ARBA" id="ARBA00009595"/>
    </source>
</evidence>
<dbReference type="NCBIfam" id="NF001299">
    <property type="entry name" value="PRK00241.1"/>
    <property type="match status" value="1"/>
</dbReference>
<dbReference type="PANTHER" id="PTHR42904">
    <property type="entry name" value="NUDIX HYDROLASE, NUDC SUBFAMILY"/>
    <property type="match status" value="1"/>
</dbReference>
<evidence type="ECO:0000256" key="7">
    <source>
        <dbReference type="ARBA" id="ARBA00022842"/>
    </source>
</evidence>
<dbReference type="SUPFAM" id="SSF55811">
    <property type="entry name" value="Nudix"/>
    <property type="match status" value="1"/>
</dbReference>
<organism evidence="11 12">
    <name type="scientific">Allohahella marinimesophila</name>
    <dbReference type="NCBI Taxonomy" id="1054972"/>
    <lineage>
        <taxon>Bacteria</taxon>
        <taxon>Pseudomonadati</taxon>
        <taxon>Pseudomonadota</taxon>
        <taxon>Gammaproteobacteria</taxon>
        <taxon>Oceanospirillales</taxon>
        <taxon>Hahellaceae</taxon>
        <taxon>Allohahella</taxon>
    </lineage>
</organism>
<dbReference type="PROSITE" id="PS00893">
    <property type="entry name" value="NUDIX_BOX"/>
    <property type="match status" value="1"/>
</dbReference>
<feature type="domain" description="Nudix hydrolase" evidence="10">
    <location>
        <begin position="193"/>
        <end position="318"/>
    </location>
</feature>
<dbReference type="InterPro" id="IPR050241">
    <property type="entry name" value="NAD-cap_RNA_hydrolase_NudC"/>
</dbReference>
<dbReference type="CDD" id="cd03429">
    <property type="entry name" value="NUDIX_NADH_pyrophosphatase_Nudt13"/>
    <property type="match status" value="1"/>
</dbReference>
<evidence type="ECO:0000259" key="10">
    <source>
        <dbReference type="PROSITE" id="PS51462"/>
    </source>
</evidence>
<protein>
    <recommendedName>
        <fullName evidence="4">NAD(+) diphosphatase</fullName>
        <ecNumber evidence="4">3.6.1.22</ecNumber>
    </recommendedName>
</protein>
<dbReference type="EC" id="3.6.1.22" evidence="4"/>
<gene>
    <name evidence="11" type="ORF">GCM10022278_08780</name>
</gene>
<dbReference type="InterPro" id="IPR015797">
    <property type="entry name" value="NUDIX_hydrolase-like_dom_sf"/>
</dbReference>